<evidence type="ECO:0000313" key="1">
    <source>
        <dbReference type="EMBL" id="REH54278.1"/>
    </source>
</evidence>
<dbReference type="PROSITE" id="PS00161">
    <property type="entry name" value="ISOCITRATE_LYASE"/>
    <property type="match status" value="1"/>
</dbReference>
<dbReference type="Pfam" id="PF13714">
    <property type="entry name" value="PEP_mutase"/>
    <property type="match status" value="1"/>
</dbReference>
<dbReference type="PANTHER" id="PTHR42905:SF5">
    <property type="entry name" value="CARBOXYVINYL-CARBOXYPHOSPHONATE PHOSPHORYLMUTASE, CHLOROPLASTIC"/>
    <property type="match status" value="1"/>
</dbReference>
<dbReference type="InterPro" id="IPR039556">
    <property type="entry name" value="ICL/PEPM"/>
</dbReference>
<name>A0A3E0I6A3_9PSEU</name>
<dbReference type="GO" id="GO:0016833">
    <property type="term" value="F:oxo-acid-lyase activity"/>
    <property type="evidence" value="ECO:0007669"/>
    <property type="project" value="UniProtKB-ARBA"/>
</dbReference>
<dbReference type="AlphaFoldDB" id="A0A3E0I6A3"/>
<organism evidence="1 2">
    <name type="scientific">Kutzneria buriramensis</name>
    <dbReference type="NCBI Taxonomy" id="1045776"/>
    <lineage>
        <taxon>Bacteria</taxon>
        <taxon>Bacillati</taxon>
        <taxon>Actinomycetota</taxon>
        <taxon>Actinomycetes</taxon>
        <taxon>Pseudonocardiales</taxon>
        <taxon>Pseudonocardiaceae</taxon>
        <taxon>Kutzneria</taxon>
    </lineage>
</organism>
<dbReference type="CDD" id="cd00377">
    <property type="entry name" value="ICL_PEPM"/>
    <property type="match status" value="1"/>
</dbReference>
<gene>
    <name evidence="1" type="ORF">BCF44_102510</name>
</gene>
<proteinExistence type="predicted"/>
<dbReference type="PANTHER" id="PTHR42905">
    <property type="entry name" value="PHOSPHOENOLPYRUVATE CARBOXYLASE"/>
    <property type="match status" value="1"/>
</dbReference>
<evidence type="ECO:0000313" key="2">
    <source>
        <dbReference type="Proteomes" id="UP000256269"/>
    </source>
</evidence>
<dbReference type="InterPro" id="IPR018523">
    <property type="entry name" value="Isocitrate_lyase_ph_CS"/>
</dbReference>
<dbReference type="Proteomes" id="UP000256269">
    <property type="component" value="Unassembled WGS sequence"/>
</dbReference>
<reference evidence="1 2" key="1">
    <citation type="submission" date="2018-08" db="EMBL/GenBank/DDBJ databases">
        <title>Genomic Encyclopedia of Archaeal and Bacterial Type Strains, Phase II (KMG-II): from individual species to whole genera.</title>
        <authorList>
            <person name="Goeker M."/>
        </authorList>
    </citation>
    <scope>NUCLEOTIDE SEQUENCE [LARGE SCALE GENOMIC DNA]</scope>
    <source>
        <strain evidence="1 2">DSM 45791</strain>
    </source>
</reference>
<dbReference type="SUPFAM" id="SSF51621">
    <property type="entry name" value="Phosphoenolpyruvate/pyruvate domain"/>
    <property type="match status" value="1"/>
</dbReference>
<dbReference type="EMBL" id="QUNO01000002">
    <property type="protein sequence ID" value="REH54278.1"/>
    <property type="molecule type" value="Genomic_DNA"/>
</dbReference>
<accession>A0A3E0I6A3</accession>
<protein>
    <submittedName>
        <fullName evidence="1">2-methylisocitrate lyase-like PEP mutase family enzyme</fullName>
    </submittedName>
</protein>
<keyword evidence="2" id="KW-1185">Reference proteome</keyword>
<dbReference type="InterPro" id="IPR040442">
    <property type="entry name" value="Pyrv_kinase-like_dom_sf"/>
</dbReference>
<comment type="caution">
    <text evidence="1">The sequence shown here is derived from an EMBL/GenBank/DDBJ whole genome shotgun (WGS) entry which is preliminary data.</text>
</comment>
<dbReference type="InterPro" id="IPR015813">
    <property type="entry name" value="Pyrv/PenolPyrv_kinase-like_dom"/>
</dbReference>
<sequence>MGTTMTAARARLRALLSTEELITAPGVFDGLSASLAKRLGFAAAYMTGAGVSAAGFGLPDIGLVSQTEMVERARMITSVLGDLPLIADADTGYGGPLNVVRTVREYERAGVAALHLEDQAFPKRCGHLPDKELIGAGAYLDKLRAALDARVDENLVIIARTDARAPLGLDEAIDRANLYAAEGADVIFVEAPQSLAELERVAAEVPAPLLINMVQGGLTPDTGAETLARLGFRIAIHPGAALAASAYAMLHSLAALRGAEAEPVSASPAGFFELVGLREWSELGERYREEARSWA</sequence>
<dbReference type="Gene3D" id="3.20.20.60">
    <property type="entry name" value="Phosphoenolpyruvate-binding domains"/>
    <property type="match status" value="1"/>
</dbReference>
<keyword evidence="1" id="KW-0456">Lyase</keyword>